<dbReference type="Proteomes" id="UP001596223">
    <property type="component" value="Unassembled WGS sequence"/>
</dbReference>
<keyword evidence="2" id="KW-1185">Reference proteome</keyword>
<reference evidence="2" key="1">
    <citation type="journal article" date="2019" name="Int. J. Syst. Evol. Microbiol.">
        <title>The Global Catalogue of Microorganisms (GCM) 10K type strain sequencing project: providing services to taxonomists for standard genome sequencing and annotation.</title>
        <authorList>
            <consortium name="The Broad Institute Genomics Platform"/>
            <consortium name="The Broad Institute Genome Sequencing Center for Infectious Disease"/>
            <person name="Wu L."/>
            <person name="Ma J."/>
        </authorList>
    </citation>
    <scope>NUCLEOTIDE SEQUENCE [LARGE SCALE GENOMIC DNA]</scope>
    <source>
        <strain evidence="2">CCUG 36956</strain>
    </source>
</reference>
<comment type="caution">
    <text evidence="1">The sequence shown here is derived from an EMBL/GenBank/DDBJ whole genome shotgun (WGS) entry which is preliminary data.</text>
</comment>
<name>A0ABW1JJI0_9NOCA</name>
<protein>
    <submittedName>
        <fullName evidence="1">Cytotoxic translational repressor of toxin-antitoxin stability system</fullName>
    </submittedName>
</protein>
<gene>
    <name evidence="1" type="ORF">ACFP3H_00665</name>
</gene>
<proteinExistence type="predicted"/>
<dbReference type="EMBL" id="JBHSQN010000001">
    <property type="protein sequence ID" value="MFC6009554.1"/>
    <property type="molecule type" value="Genomic_DNA"/>
</dbReference>
<accession>A0ABW1JJI0</accession>
<dbReference type="RefSeq" id="WP_378598061.1">
    <property type="nucleotide sequence ID" value="NZ_JBHSQN010000001.1"/>
</dbReference>
<organism evidence="1 2">
    <name type="scientific">Nocardia lasii</name>
    <dbReference type="NCBI Taxonomy" id="1616107"/>
    <lineage>
        <taxon>Bacteria</taxon>
        <taxon>Bacillati</taxon>
        <taxon>Actinomycetota</taxon>
        <taxon>Actinomycetes</taxon>
        <taxon>Mycobacteriales</taxon>
        <taxon>Nocardiaceae</taxon>
        <taxon>Nocardia</taxon>
    </lineage>
</organism>
<evidence type="ECO:0000313" key="2">
    <source>
        <dbReference type="Proteomes" id="UP001596223"/>
    </source>
</evidence>
<evidence type="ECO:0000313" key="1">
    <source>
        <dbReference type="EMBL" id="MFC6009554.1"/>
    </source>
</evidence>
<sequence length="141" mass="15970">MSHPEPTRARHAEFCEIERWKRVRDARGRSGTHHVTFELELTDGRILRTRISHPPDRTGYGPSIWAHILRDHLDVTAEVFWACVLDKALPPRSSPLPDRESLPADLVHMLVHRVGLADAEVAVLTKAEAIARAQQFWTTGS</sequence>